<dbReference type="OrthoDB" id="1915194at2759"/>
<gene>
    <name evidence="1" type="ORF">CEURO_LOCUS3484</name>
</gene>
<evidence type="ECO:0008006" key="3">
    <source>
        <dbReference type="Google" id="ProtNLM"/>
    </source>
</evidence>
<comment type="caution">
    <text evidence="1">The sequence shown here is derived from an EMBL/GenBank/DDBJ whole genome shotgun (WGS) entry which is preliminary data.</text>
</comment>
<reference evidence="1" key="1">
    <citation type="submission" date="2022-07" db="EMBL/GenBank/DDBJ databases">
        <authorList>
            <person name="Macas J."/>
            <person name="Novak P."/>
            <person name="Neumann P."/>
        </authorList>
    </citation>
    <scope>NUCLEOTIDE SEQUENCE</scope>
</reference>
<evidence type="ECO:0000313" key="1">
    <source>
        <dbReference type="EMBL" id="CAH9069993.1"/>
    </source>
</evidence>
<dbReference type="GO" id="GO:0042793">
    <property type="term" value="P:plastid transcription"/>
    <property type="evidence" value="ECO:0007669"/>
    <property type="project" value="InterPro"/>
</dbReference>
<evidence type="ECO:0000313" key="2">
    <source>
        <dbReference type="Proteomes" id="UP001152484"/>
    </source>
</evidence>
<dbReference type="PANTHER" id="PTHR37257:SF1">
    <property type="entry name" value="PROTEIN PLASTID TRANSCRIPTIONALLY ACTIVE 7"/>
    <property type="match status" value="1"/>
</dbReference>
<sequence length="180" mass="20509">MKGSSLNATMAVLTTTSTIGSFSTLHTFTKVSAKLVNPGFRFSNFAVQSQKGSNSQSEGRGRRVWRRKKLTKKDDDTKYRLEEVPFLLEEHVRRIEEDGSLLAMDIDRLLLSEENRFAFVNEIAAEAKEYVENNRDEYGSKKAILHVISNRMNEAGFDRPEAYIEPDPFKPGPSFLRDDL</sequence>
<protein>
    <recommendedName>
        <fullName evidence="3">Protein PLASTID TRANSCRIPTIONALLY ACTIVE 7</fullName>
    </recommendedName>
</protein>
<dbReference type="GO" id="GO:0000427">
    <property type="term" value="C:plastid-encoded plastid RNA polymerase complex"/>
    <property type="evidence" value="ECO:0007669"/>
    <property type="project" value="InterPro"/>
</dbReference>
<dbReference type="EMBL" id="CAMAPE010000005">
    <property type="protein sequence ID" value="CAH9069993.1"/>
    <property type="molecule type" value="Genomic_DNA"/>
</dbReference>
<name>A0A9P1E0M3_CUSEU</name>
<dbReference type="InterPro" id="IPR038958">
    <property type="entry name" value="PTAC7"/>
</dbReference>
<keyword evidence="2" id="KW-1185">Reference proteome</keyword>
<dbReference type="AlphaFoldDB" id="A0A9P1E0M3"/>
<dbReference type="Proteomes" id="UP001152484">
    <property type="component" value="Unassembled WGS sequence"/>
</dbReference>
<dbReference type="PANTHER" id="PTHR37257">
    <property type="entry name" value="PROTEIN PLASTID TRANSCRIPTIONALLY ACTIVE 7"/>
    <property type="match status" value="1"/>
</dbReference>
<organism evidence="1 2">
    <name type="scientific">Cuscuta europaea</name>
    <name type="common">European dodder</name>
    <dbReference type="NCBI Taxonomy" id="41803"/>
    <lineage>
        <taxon>Eukaryota</taxon>
        <taxon>Viridiplantae</taxon>
        <taxon>Streptophyta</taxon>
        <taxon>Embryophyta</taxon>
        <taxon>Tracheophyta</taxon>
        <taxon>Spermatophyta</taxon>
        <taxon>Magnoliopsida</taxon>
        <taxon>eudicotyledons</taxon>
        <taxon>Gunneridae</taxon>
        <taxon>Pentapetalae</taxon>
        <taxon>asterids</taxon>
        <taxon>lamiids</taxon>
        <taxon>Solanales</taxon>
        <taxon>Convolvulaceae</taxon>
        <taxon>Cuscuteae</taxon>
        <taxon>Cuscuta</taxon>
        <taxon>Cuscuta subgen. Cuscuta</taxon>
    </lineage>
</organism>
<proteinExistence type="predicted"/>
<accession>A0A9P1E0M3</accession>